<proteinExistence type="predicted"/>
<dbReference type="AlphaFoldDB" id="A0A0S3RXT3"/>
<accession>A0A0S3RXT3</accession>
<keyword evidence="1" id="KW-1133">Transmembrane helix</keyword>
<dbReference type="Proteomes" id="UP000291084">
    <property type="component" value="Chromosome 4"/>
</dbReference>
<name>A0A0S3RXT3_PHAAN</name>
<evidence type="ECO:0000313" key="2">
    <source>
        <dbReference type="EMBL" id="BAT85419.1"/>
    </source>
</evidence>
<dbReference type="EMBL" id="AP015037">
    <property type="protein sequence ID" value="BAT85419.1"/>
    <property type="molecule type" value="Genomic_DNA"/>
</dbReference>
<organism evidence="2 3">
    <name type="scientific">Vigna angularis var. angularis</name>
    <dbReference type="NCBI Taxonomy" id="157739"/>
    <lineage>
        <taxon>Eukaryota</taxon>
        <taxon>Viridiplantae</taxon>
        <taxon>Streptophyta</taxon>
        <taxon>Embryophyta</taxon>
        <taxon>Tracheophyta</taxon>
        <taxon>Spermatophyta</taxon>
        <taxon>Magnoliopsida</taxon>
        <taxon>eudicotyledons</taxon>
        <taxon>Gunneridae</taxon>
        <taxon>Pentapetalae</taxon>
        <taxon>rosids</taxon>
        <taxon>fabids</taxon>
        <taxon>Fabales</taxon>
        <taxon>Fabaceae</taxon>
        <taxon>Papilionoideae</taxon>
        <taxon>50 kb inversion clade</taxon>
        <taxon>NPAAA clade</taxon>
        <taxon>indigoferoid/millettioid clade</taxon>
        <taxon>Phaseoleae</taxon>
        <taxon>Vigna</taxon>
    </lineage>
</organism>
<keyword evidence="1" id="KW-0472">Membrane</keyword>
<evidence type="ECO:0000256" key="1">
    <source>
        <dbReference type="SAM" id="Phobius"/>
    </source>
</evidence>
<sequence length="88" mass="10232">MSWGFVIKVMLVLMPVWLMSTIYNFSSKGIFSERKKEKTHHKSHFSPVIWLGSFHAELKLLHLINFLYDFIAAVLSVTKLLLLEPDIV</sequence>
<reference evidence="2 3" key="1">
    <citation type="journal article" date="2015" name="Sci. Rep.">
        <title>The power of single molecule real-time sequencing technology in the de novo assembly of a eukaryotic genome.</title>
        <authorList>
            <person name="Sakai H."/>
            <person name="Naito K."/>
            <person name="Ogiso-Tanaka E."/>
            <person name="Takahashi Y."/>
            <person name="Iseki K."/>
            <person name="Muto C."/>
            <person name="Satou K."/>
            <person name="Teruya K."/>
            <person name="Shiroma A."/>
            <person name="Shimoji M."/>
            <person name="Hirano T."/>
            <person name="Itoh T."/>
            <person name="Kaga A."/>
            <person name="Tomooka N."/>
        </authorList>
    </citation>
    <scope>NUCLEOTIDE SEQUENCE [LARGE SCALE GENOMIC DNA]</scope>
    <source>
        <strain evidence="3">cv. Shumari</strain>
    </source>
</reference>
<gene>
    <name evidence="2" type="primary">Vigan.04G296300</name>
    <name evidence="2" type="ORF">VIGAN_04296300</name>
</gene>
<evidence type="ECO:0000313" key="3">
    <source>
        <dbReference type="Proteomes" id="UP000291084"/>
    </source>
</evidence>
<protein>
    <submittedName>
        <fullName evidence="2">Uncharacterized protein</fullName>
    </submittedName>
</protein>
<keyword evidence="3" id="KW-1185">Reference proteome</keyword>
<feature type="transmembrane region" description="Helical" evidence="1">
    <location>
        <begin position="6"/>
        <end position="26"/>
    </location>
</feature>
<keyword evidence="1" id="KW-0812">Transmembrane</keyword>